<reference evidence="1" key="1">
    <citation type="submission" date="2020-05" db="EMBL/GenBank/DDBJ databases">
        <authorList>
            <person name="Chiriac C."/>
            <person name="Salcher M."/>
            <person name="Ghai R."/>
            <person name="Kavagutti S V."/>
        </authorList>
    </citation>
    <scope>NUCLEOTIDE SEQUENCE</scope>
</reference>
<sequence>MKVDWVQTSPTTEEATLRRWSRADWGDEGETMAWCCTEGDRAYVGDSAVIDSLAEELAEIVGDEVYVELRRRLTD</sequence>
<proteinExistence type="predicted"/>
<gene>
    <name evidence="1" type="ORF">UFOPK1835_00415</name>
</gene>
<name>A0A6J6GIW4_9ZZZZ</name>
<organism evidence="1">
    <name type="scientific">freshwater metagenome</name>
    <dbReference type="NCBI Taxonomy" id="449393"/>
    <lineage>
        <taxon>unclassified sequences</taxon>
        <taxon>metagenomes</taxon>
        <taxon>ecological metagenomes</taxon>
    </lineage>
</organism>
<protein>
    <submittedName>
        <fullName evidence="1">Unannotated protein</fullName>
    </submittedName>
</protein>
<accession>A0A6J6GIW4</accession>
<dbReference type="AlphaFoldDB" id="A0A6J6GIW4"/>
<evidence type="ECO:0000313" key="1">
    <source>
        <dbReference type="EMBL" id="CAB4601216.1"/>
    </source>
</evidence>
<dbReference type="EMBL" id="CAEZUP010000011">
    <property type="protein sequence ID" value="CAB4601216.1"/>
    <property type="molecule type" value="Genomic_DNA"/>
</dbReference>